<dbReference type="KEGG" id="gla:GL50803_0015139"/>
<dbReference type="GeneID" id="5699387"/>
<keyword evidence="2" id="KW-1185">Reference proteome</keyword>
<comment type="caution">
    <text evidence="1">The sequence shown here is derived from an EMBL/GenBank/DDBJ whole genome shotgun (WGS) entry which is preliminary data.</text>
</comment>
<sequence>MHPAHMWEDKAYVDQASKMYEESAKPQTHPTYYGIPEYGSSVEHVGGLSTVETMQSRALRSLPAPTYHPPGYSGVPPLLKQPFPWGDVNERLVAIELGMHGGDEGYVASLVNEFKPWFLALRKRCPVKDLTRLTELDTRLMAIEEWLGKYTNPGAFGYSAPHYVKMMSTSVSK</sequence>
<proteinExistence type="predicted"/>
<dbReference type="AlphaFoldDB" id="A8BKB9"/>
<accession>A8BKB9</accession>
<dbReference type="EMBL" id="AACB03000005">
    <property type="protein sequence ID" value="KAE8301509.1"/>
    <property type="molecule type" value="Genomic_DNA"/>
</dbReference>
<evidence type="ECO:0000313" key="2">
    <source>
        <dbReference type="Proteomes" id="UP000001548"/>
    </source>
</evidence>
<reference evidence="1 2" key="1">
    <citation type="journal article" date="2007" name="Science">
        <title>Genomic minimalism in the early diverging intestinal parasite Giardia lamblia.</title>
        <authorList>
            <person name="Morrison H.G."/>
            <person name="McArthur A.G."/>
            <person name="Gillin F.D."/>
            <person name="Aley S.B."/>
            <person name="Adam R.D."/>
            <person name="Olsen G.J."/>
            <person name="Best A.A."/>
            <person name="Cande W.Z."/>
            <person name="Chen F."/>
            <person name="Cipriano M.J."/>
            <person name="Davids B.J."/>
            <person name="Dawson S.C."/>
            <person name="Elmendorf H.G."/>
            <person name="Hehl A.B."/>
            <person name="Holder M.E."/>
            <person name="Huse S.M."/>
            <person name="Kim U.U."/>
            <person name="Lasek-Nesselquist E."/>
            <person name="Manning G."/>
            <person name="Nigam A."/>
            <person name="Nixon J.E."/>
            <person name="Palm D."/>
            <person name="Passamaneck N.E."/>
            <person name="Prabhu A."/>
            <person name="Reich C.I."/>
            <person name="Reiner D.S."/>
            <person name="Samuelson J."/>
            <person name="Svard S.G."/>
            <person name="Sogin M.L."/>
        </authorList>
    </citation>
    <scope>NUCLEOTIDE SEQUENCE [LARGE SCALE GENOMIC DNA]</scope>
    <source>
        <strain evidence="1 2">WB C6</strain>
    </source>
</reference>
<organism evidence="1 2">
    <name type="scientific">Giardia intestinalis (strain ATCC 50803 / WB clone C6)</name>
    <name type="common">Giardia lamblia</name>
    <dbReference type="NCBI Taxonomy" id="184922"/>
    <lineage>
        <taxon>Eukaryota</taxon>
        <taxon>Metamonada</taxon>
        <taxon>Diplomonadida</taxon>
        <taxon>Hexamitidae</taxon>
        <taxon>Giardiinae</taxon>
        <taxon>Giardia</taxon>
    </lineage>
</organism>
<protein>
    <submittedName>
        <fullName evidence="1">Uncharacterized protein</fullName>
    </submittedName>
</protein>
<gene>
    <name evidence="1" type="ORF">GL50803_0015139</name>
</gene>
<name>A8BKB9_GIAIC</name>
<dbReference type="Proteomes" id="UP000001548">
    <property type="component" value="Unassembled WGS sequence"/>
</dbReference>
<evidence type="ECO:0000313" key="1">
    <source>
        <dbReference type="EMBL" id="KAE8301509.1"/>
    </source>
</evidence>
<dbReference type="OMA" id="WGDVNER"/>
<dbReference type="VEuPathDB" id="GiardiaDB:GL50803_15139"/>
<dbReference type="HOGENOM" id="CLU_1550446_0_0_1"/>
<dbReference type="RefSeq" id="XP_001706498.1">
    <property type="nucleotide sequence ID" value="XM_001706446.1"/>
</dbReference>